<dbReference type="EMBL" id="JAEKJZ010000004">
    <property type="protein sequence ID" value="MBN9672329.1"/>
    <property type="molecule type" value="Genomic_DNA"/>
</dbReference>
<protein>
    <submittedName>
        <fullName evidence="4">Bifunctional diguanylate cyclase/phosphodiesterase</fullName>
    </submittedName>
</protein>
<dbReference type="NCBIfam" id="TIGR00254">
    <property type="entry name" value="GGDEF"/>
    <property type="match status" value="1"/>
</dbReference>
<proteinExistence type="predicted"/>
<dbReference type="AlphaFoldDB" id="A0A939J617"/>
<organism evidence="4 5">
    <name type="scientific">Roseibium aggregatum</name>
    <dbReference type="NCBI Taxonomy" id="187304"/>
    <lineage>
        <taxon>Bacteria</taxon>
        <taxon>Pseudomonadati</taxon>
        <taxon>Pseudomonadota</taxon>
        <taxon>Alphaproteobacteria</taxon>
        <taxon>Hyphomicrobiales</taxon>
        <taxon>Stappiaceae</taxon>
        <taxon>Roseibium</taxon>
    </lineage>
</organism>
<dbReference type="InterPro" id="IPR043128">
    <property type="entry name" value="Rev_trsase/Diguanyl_cyclase"/>
</dbReference>
<reference evidence="4" key="1">
    <citation type="submission" date="2020-12" db="EMBL/GenBank/DDBJ databases">
        <title>Oil enriched cultivation method for isolating marine PHA-producing bacteria.</title>
        <authorList>
            <person name="Zheng W."/>
            <person name="Yu S."/>
            <person name="Huang Y."/>
        </authorList>
    </citation>
    <scope>NUCLEOTIDE SEQUENCE</scope>
    <source>
        <strain evidence="4">SY-2-12</strain>
    </source>
</reference>
<feature type="transmembrane region" description="Helical" evidence="1">
    <location>
        <begin position="270"/>
        <end position="293"/>
    </location>
</feature>
<dbReference type="Pfam" id="PF00990">
    <property type="entry name" value="GGDEF"/>
    <property type="match status" value="1"/>
</dbReference>
<feature type="domain" description="GGDEF" evidence="3">
    <location>
        <begin position="342"/>
        <end position="475"/>
    </location>
</feature>
<feature type="transmembrane region" description="Helical" evidence="1">
    <location>
        <begin position="20"/>
        <end position="42"/>
    </location>
</feature>
<sequence length="745" mass="83139">MDLPNPLLQKILRALKLSTGTVIVIMIAAIIAAFSIVFFKIWTSDNAAAQREIASVARVFEAHKSFLLNEMERYAASNAAYINVDTAPSPDWIHRRFAVDMASDFTYDAVYVIDPDHTIVFSDIDAADYGASFNPLSIPALRSEIDRIRDRFLEAVSAMSPQTVNFAGLFSELSGTVTADLGDHAVLASVFAIVPDPGNIEVAKRPPHLLVTLHTLNEAHLNRILKNLSLSNLIFVRDVPADMNSIEILSAPEAPRGYLAWHPMSNGSSILLSSAPVLLTAIGIILVITFLTIHQNARVKQHLAQREQQARYAADHDGMTGFAQRQHFSDLVKADLRKNDIGHCALIYLDVDRLKQINDTHSHAAGDKLIKTVADRTKDVFRKNDIFGRVGGDEFLIFARGRSNPDVIVNTVRELLRTLRHPVEFEDLSLQISCSVGIAFYPEHGRDLTELTRAGDIALQRSKTGGRNTYRIFDPAMDNSLKERRELQEKLALALQNGEFELHYQPVIDIQTGRPVYAEALLRWRHPEKGLVPPDRFIPIAEDENLMPKIGDWVLRQAVADACRWKDMGVSVNICTSQLMQEGFARNLSNLLDAHGFPAGSLTLEITESQILDEVEKTQKVLTQLQEIGVNCAMDDFGTGYSSLSYLHRYDFNTLKVDKRFVQEIDNSENSRKLLATMIDLGKILGMSVVVEGVETGQQLDFLTGIGCRYVQGFYFSRPRPITEFQFSEKVTWFQSAAGSSITLT</sequence>
<evidence type="ECO:0000259" key="3">
    <source>
        <dbReference type="PROSITE" id="PS50887"/>
    </source>
</evidence>
<dbReference type="Gene3D" id="3.20.20.450">
    <property type="entry name" value="EAL domain"/>
    <property type="match status" value="1"/>
</dbReference>
<dbReference type="Gene3D" id="3.30.70.270">
    <property type="match status" value="1"/>
</dbReference>
<dbReference type="RefSeq" id="WP_207142181.1">
    <property type="nucleotide sequence ID" value="NZ_JAEKJZ010000004.1"/>
</dbReference>
<dbReference type="CDD" id="cd01948">
    <property type="entry name" value="EAL"/>
    <property type="match status" value="1"/>
</dbReference>
<dbReference type="CDD" id="cd01949">
    <property type="entry name" value="GGDEF"/>
    <property type="match status" value="1"/>
</dbReference>
<evidence type="ECO:0000259" key="2">
    <source>
        <dbReference type="PROSITE" id="PS50883"/>
    </source>
</evidence>
<dbReference type="SUPFAM" id="SSF55073">
    <property type="entry name" value="Nucleotide cyclase"/>
    <property type="match status" value="1"/>
</dbReference>
<dbReference type="InterPro" id="IPR007892">
    <property type="entry name" value="CHASE4"/>
</dbReference>
<comment type="caution">
    <text evidence="4">The sequence shown here is derived from an EMBL/GenBank/DDBJ whole genome shotgun (WGS) entry which is preliminary data.</text>
</comment>
<name>A0A939J617_9HYPH</name>
<dbReference type="PROSITE" id="PS50887">
    <property type="entry name" value="GGDEF"/>
    <property type="match status" value="1"/>
</dbReference>
<dbReference type="InterPro" id="IPR035919">
    <property type="entry name" value="EAL_sf"/>
</dbReference>
<keyword evidence="1" id="KW-1133">Transmembrane helix</keyword>
<evidence type="ECO:0000313" key="4">
    <source>
        <dbReference type="EMBL" id="MBN9672329.1"/>
    </source>
</evidence>
<evidence type="ECO:0000256" key="1">
    <source>
        <dbReference type="SAM" id="Phobius"/>
    </source>
</evidence>
<feature type="domain" description="EAL" evidence="2">
    <location>
        <begin position="484"/>
        <end position="733"/>
    </location>
</feature>
<dbReference type="Pfam" id="PF00563">
    <property type="entry name" value="EAL"/>
    <property type="match status" value="1"/>
</dbReference>
<dbReference type="InterPro" id="IPR052155">
    <property type="entry name" value="Biofilm_reg_signaling"/>
</dbReference>
<dbReference type="Proteomes" id="UP000664096">
    <property type="component" value="Unassembled WGS sequence"/>
</dbReference>
<evidence type="ECO:0000313" key="5">
    <source>
        <dbReference type="Proteomes" id="UP000664096"/>
    </source>
</evidence>
<accession>A0A939J617</accession>
<gene>
    <name evidence="4" type="ORF">JF539_18390</name>
</gene>
<dbReference type="Pfam" id="PF05228">
    <property type="entry name" value="CHASE4"/>
    <property type="match status" value="1"/>
</dbReference>
<dbReference type="InterPro" id="IPR000160">
    <property type="entry name" value="GGDEF_dom"/>
</dbReference>
<keyword evidence="1" id="KW-0472">Membrane</keyword>
<dbReference type="SUPFAM" id="SSF141868">
    <property type="entry name" value="EAL domain-like"/>
    <property type="match status" value="1"/>
</dbReference>
<dbReference type="SMART" id="SM00267">
    <property type="entry name" value="GGDEF"/>
    <property type="match status" value="1"/>
</dbReference>
<dbReference type="PROSITE" id="PS50883">
    <property type="entry name" value="EAL"/>
    <property type="match status" value="1"/>
</dbReference>
<dbReference type="PANTHER" id="PTHR44757">
    <property type="entry name" value="DIGUANYLATE CYCLASE DGCP"/>
    <property type="match status" value="1"/>
</dbReference>
<dbReference type="PANTHER" id="PTHR44757:SF2">
    <property type="entry name" value="BIOFILM ARCHITECTURE MAINTENANCE PROTEIN MBAA"/>
    <property type="match status" value="1"/>
</dbReference>
<dbReference type="InterPro" id="IPR029787">
    <property type="entry name" value="Nucleotide_cyclase"/>
</dbReference>
<dbReference type="SMART" id="SM00052">
    <property type="entry name" value="EAL"/>
    <property type="match status" value="1"/>
</dbReference>
<dbReference type="InterPro" id="IPR001633">
    <property type="entry name" value="EAL_dom"/>
</dbReference>
<keyword evidence="1" id="KW-0812">Transmembrane</keyword>